<comment type="similarity">
    <text evidence="1 4">Belongs to the prolyl-tRNA editing family. YbaK/EbsC subfamily.</text>
</comment>
<evidence type="ECO:0000259" key="5">
    <source>
        <dbReference type="Pfam" id="PF04073"/>
    </source>
</evidence>
<evidence type="ECO:0000256" key="1">
    <source>
        <dbReference type="ARBA" id="ARBA00009798"/>
    </source>
</evidence>
<dbReference type="EC" id="4.2.-.-" evidence="4"/>
<feature type="domain" description="YbaK/aminoacyl-tRNA synthetase-associated" evidence="5">
    <location>
        <begin position="40"/>
        <end position="154"/>
    </location>
</feature>
<keyword evidence="3 4" id="KW-0456">Lyase</keyword>
<evidence type="ECO:0000313" key="6">
    <source>
        <dbReference type="EMBL" id="TCO85420.1"/>
    </source>
</evidence>
<name>A0A4R2LNS3_9FIRM</name>
<dbReference type="EMBL" id="SLXA01000003">
    <property type="protein sequence ID" value="TCO85420.1"/>
    <property type="molecule type" value="Genomic_DNA"/>
</dbReference>
<evidence type="ECO:0000256" key="2">
    <source>
        <dbReference type="ARBA" id="ARBA00022917"/>
    </source>
</evidence>
<evidence type="ECO:0000256" key="4">
    <source>
        <dbReference type="PIRNR" id="PIRNR006181"/>
    </source>
</evidence>
<evidence type="ECO:0000313" key="7">
    <source>
        <dbReference type="Proteomes" id="UP000295711"/>
    </source>
</evidence>
<dbReference type="Pfam" id="PF04073">
    <property type="entry name" value="tRNA_edit"/>
    <property type="match status" value="1"/>
</dbReference>
<keyword evidence="2 4" id="KW-0648">Protein biosynthesis</keyword>
<gene>
    <name evidence="6" type="ORF">EV212_103141</name>
</gene>
<dbReference type="PIRSF" id="PIRSF006181">
    <property type="entry name" value="EbsC_YbaK"/>
    <property type="match status" value="1"/>
</dbReference>
<reference evidence="6 7" key="1">
    <citation type="submission" date="2019-03" db="EMBL/GenBank/DDBJ databases">
        <title>Genomic Encyclopedia of Type Strains, Phase IV (KMG-IV): sequencing the most valuable type-strain genomes for metagenomic binning, comparative biology and taxonomic classification.</title>
        <authorList>
            <person name="Goeker M."/>
        </authorList>
    </citation>
    <scope>NUCLEOTIDE SEQUENCE [LARGE SCALE GENOMIC DNA]</scope>
    <source>
        <strain evidence="6 7">DSM 28559</strain>
    </source>
</reference>
<dbReference type="InterPro" id="IPR004369">
    <property type="entry name" value="Prolyl-tRNA_editing_YbaK/EbsC"/>
</dbReference>
<dbReference type="AlphaFoldDB" id="A0A4R2LNS3"/>
<keyword evidence="7" id="KW-1185">Reference proteome</keyword>
<proteinExistence type="inferred from homology"/>
<dbReference type="InterPro" id="IPR036754">
    <property type="entry name" value="YbaK/aa-tRNA-synt-asso_dom_sf"/>
</dbReference>
<organism evidence="6 7">
    <name type="scientific">Frisingicoccus caecimuris</name>
    <dbReference type="NCBI Taxonomy" id="1796636"/>
    <lineage>
        <taxon>Bacteria</taxon>
        <taxon>Bacillati</taxon>
        <taxon>Bacillota</taxon>
        <taxon>Clostridia</taxon>
        <taxon>Lachnospirales</taxon>
        <taxon>Lachnospiraceae</taxon>
        <taxon>Frisingicoccus</taxon>
    </lineage>
</organism>
<dbReference type="Gene3D" id="3.90.960.10">
    <property type="entry name" value="YbaK/aminoacyl-tRNA synthetase-associated domain"/>
    <property type="match status" value="1"/>
</dbReference>
<dbReference type="Proteomes" id="UP000295711">
    <property type="component" value="Unassembled WGS sequence"/>
</dbReference>
<sequence>MAKKKDADINKTNAMRLLEQAGIAFRIETYEFDEEHLSGEHVASQVSLPADQIFKTLVVRGDKQGIMVFCVPVTMELDLKKAAKAAGDKKIEMTHVKELLGLTGYIRGGCSPIGMKKKYPTWIDETAMLYDEIAVSGGVRGMQIIIHPEELKDFTEAVYADVTQ</sequence>
<dbReference type="GO" id="GO:0006412">
    <property type="term" value="P:translation"/>
    <property type="evidence" value="ECO:0007669"/>
    <property type="project" value="UniProtKB-KW"/>
</dbReference>
<dbReference type="InterPro" id="IPR007214">
    <property type="entry name" value="YbaK/aa-tRNA-synth-assoc-dom"/>
</dbReference>
<dbReference type="GO" id="GO:0002161">
    <property type="term" value="F:aminoacyl-tRNA deacylase activity"/>
    <property type="evidence" value="ECO:0007669"/>
    <property type="project" value="InterPro"/>
</dbReference>
<comment type="caution">
    <text evidence="6">The sequence shown here is derived from an EMBL/GenBank/DDBJ whole genome shotgun (WGS) entry which is preliminary data.</text>
</comment>
<protein>
    <recommendedName>
        <fullName evidence="4">Cys-tRNA(Pro)/Cys-tRNA(Cys) deacylase</fullName>
        <ecNumber evidence="4">4.2.-.-</ecNumber>
    </recommendedName>
</protein>
<dbReference type="SUPFAM" id="SSF55826">
    <property type="entry name" value="YbaK/ProRS associated domain"/>
    <property type="match status" value="1"/>
</dbReference>
<accession>A0A4R2LNS3</accession>
<evidence type="ECO:0000256" key="3">
    <source>
        <dbReference type="ARBA" id="ARBA00023239"/>
    </source>
</evidence>
<dbReference type="PANTHER" id="PTHR30411:SF0">
    <property type="entry name" value="CYS-TRNA(PRO)_CYS-TRNA(CYS) DEACYLASE YBAK"/>
    <property type="match status" value="1"/>
</dbReference>
<dbReference type="CDD" id="cd00002">
    <property type="entry name" value="YbaK_deacylase"/>
    <property type="match status" value="1"/>
</dbReference>
<dbReference type="NCBIfam" id="TIGR00011">
    <property type="entry name" value="YbaK_EbsC"/>
    <property type="match status" value="1"/>
</dbReference>
<dbReference type="PANTHER" id="PTHR30411">
    <property type="entry name" value="CYTOPLASMIC PROTEIN"/>
    <property type="match status" value="1"/>
</dbReference>
<dbReference type="GO" id="GO:0016829">
    <property type="term" value="F:lyase activity"/>
    <property type="evidence" value="ECO:0007669"/>
    <property type="project" value="UniProtKB-KW"/>
</dbReference>